<feature type="region of interest" description="Disordered" evidence="12">
    <location>
        <begin position="419"/>
        <end position="451"/>
    </location>
</feature>
<evidence type="ECO:0000256" key="8">
    <source>
        <dbReference type="ARBA" id="ARBA00022691"/>
    </source>
</evidence>
<comment type="subcellular location">
    <subcellularLocation>
        <location evidence="2">Cytoplasm</location>
    </subcellularLocation>
</comment>
<reference evidence="14 15" key="2">
    <citation type="journal article" date="2014" name="BMC Genomics">
        <title>An improved genome of the model marine alga Ostreococcus tauri unfolds by assessing Illumina de novo assemblies.</title>
        <authorList>
            <person name="Blanc-Mathieu R."/>
            <person name="Verhelst B."/>
            <person name="Derelle E."/>
            <person name="Rombauts S."/>
            <person name="Bouget F.Y."/>
            <person name="Carre I."/>
            <person name="Chateau A."/>
            <person name="Eyre-Walker A."/>
            <person name="Grimsley N."/>
            <person name="Moreau H."/>
            <person name="Piegu B."/>
            <person name="Rivals E."/>
            <person name="Schackwitz W."/>
            <person name="Van de Peer Y."/>
            <person name="Piganeau G."/>
        </authorList>
    </citation>
    <scope>NUCLEOTIDE SEQUENCE [LARGE SCALE GENOMIC DNA]</scope>
    <source>
        <strain evidence="15">OTTH 0595 / CCAP 157/2 / RCC745</strain>
    </source>
</reference>
<evidence type="ECO:0000256" key="2">
    <source>
        <dbReference type="ARBA" id="ARBA00004496"/>
    </source>
</evidence>
<dbReference type="AlphaFoldDB" id="A0A090M6Q6"/>
<comment type="caution">
    <text evidence="14">The sequence shown here is derived from an EMBL/GenBank/DDBJ whole genome shotgun (WGS) entry which is preliminary data.</text>
</comment>
<dbReference type="KEGG" id="ota:OT_ostta12g02230"/>
<dbReference type="GO" id="GO:0046872">
    <property type="term" value="F:metal ion binding"/>
    <property type="evidence" value="ECO:0007669"/>
    <property type="project" value="UniProtKB-KW"/>
</dbReference>
<dbReference type="InterPro" id="IPR007197">
    <property type="entry name" value="rSAM"/>
</dbReference>
<keyword evidence="3" id="KW-0004">4Fe-4S</keyword>
<organism evidence="14 15">
    <name type="scientific">Ostreococcus tauri</name>
    <name type="common">Marine green alga</name>
    <dbReference type="NCBI Taxonomy" id="70448"/>
    <lineage>
        <taxon>Eukaryota</taxon>
        <taxon>Viridiplantae</taxon>
        <taxon>Chlorophyta</taxon>
        <taxon>Mamiellophyceae</taxon>
        <taxon>Mamiellales</taxon>
        <taxon>Bathycoccaceae</taxon>
        <taxon>Ostreococcus</taxon>
    </lineage>
</organism>
<keyword evidence="10" id="KW-0408">Iron</keyword>
<feature type="compositionally biased region" description="Basic and acidic residues" evidence="12">
    <location>
        <begin position="440"/>
        <end position="451"/>
    </location>
</feature>
<dbReference type="GO" id="GO:0008173">
    <property type="term" value="F:RNA methyltransferase activity"/>
    <property type="evidence" value="ECO:0007669"/>
    <property type="project" value="InterPro"/>
</dbReference>
<dbReference type="InterPro" id="IPR058240">
    <property type="entry name" value="rSAM_sf"/>
</dbReference>
<dbReference type="SFLD" id="SFLDF00275">
    <property type="entry name" value="adenosine_C2_methyltransferase"/>
    <property type="match status" value="1"/>
</dbReference>
<dbReference type="Proteomes" id="UP000009170">
    <property type="component" value="Unassembled WGS sequence"/>
</dbReference>
<dbReference type="GO" id="GO:0005737">
    <property type="term" value="C:cytoplasm"/>
    <property type="evidence" value="ECO:0007669"/>
    <property type="project" value="UniProtKB-SubCell"/>
</dbReference>
<dbReference type="GO" id="GO:0051539">
    <property type="term" value="F:4 iron, 4 sulfur cluster binding"/>
    <property type="evidence" value="ECO:0007669"/>
    <property type="project" value="UniProtKB-KW"/>
</dbReference>
<keyword evidence="5" id="KW-0698">rRNA processing</keyword>
<dbReference type="PANTHER" id="PTHR30544">
    <property type="entry name" value="23S RRNA METHYLTRANSFERASE"/>
    <property type="match status" value="1"/>
</dbReference>
<evidence type="ECO:0000256" key="5">
    <source>
        <dbReference type="ARBA" id="ARBA00022552"/>
    </source>
</evidence>
<dbReference type="InterPro" id="IPR040072">
    <property type="entry name" value="Methyltransferase_A"/>
</dbReference>
<dbReference type="InterPro" id="IPR013785">
    <property type="entry name" value="Aldolase_TIM"/>
</dbReference>
<keyword evidence="11" id="KW-0411">Iron-sulfur</keyword>
<dbReference type="EMBL" id="CAID01000012">
    <property type="protein sequence ID" value="CEF99920.1"/>
    <property type="molecule type" value="Genomic_DNA"/>
</dbReference>
<evidence type="ECO:0000256" key="6">
    <source>
        <dbReference type="ARBA" id="ARBA00022603"/>
    </source>
</evidence>
<keyword evidence="4" id="KW-0963">Cytoplasm</keyword>
<sequence>MRLALRRVARPAAAIDRVCGRRRARVHDGGRVAVGASPRSPPPIPELGRGYDAHDGSHRARDASTSADASEDDAFPLSADGRAQLKGMRRSELARWLEATGERATRADGLFATMYRDLSMNAFEGDGRFGEKFASRLERVATMDGDLRLGEVRRASDGTRKVTYALADDSGGIVESVLIPSGRRTTVCVSSQLGCAMNCQFCFTATMGLRKNLSAAQIVEQVVRARRMCDEGEEVSNVVFMGMGEPLHNIDEVLKAVDILLDPRGLAFSRNKVTVSTSGLVPQMERFLTESEASLAVSLNATTDYIRNWIMPINRKYNLDSLLGLLRREFPRTDLGRHQRQVFFEYIMLAGVNDSDEDADRLIEIAKSLPCKINLIYFNTHDGAEFKCSDQERIAAFRQRVSDAGVTCTIRVSRGDEEMSACGQLGSPGDVSNWKPPPPRMRDPRTRAARA</sequence>
<feature type="domain" description="Radical SAM core" evidence="13">
    <location>
        <begin position="181"/>
        <end position="417"/>
    </location>
</feature>
<dbReference type="InterPro" id="IPR027492">
    <property type="entry name" value="RNA_MTrfase_RlmN"/>
</dbReference>
<keyword evidence="15" id="KW-1185">Reference proteome</keyword>
<feature type="region of interest" description="Disordered" evidence="12">
    <location>
        <begin position="29"/>
        <end position="75"/>
    </location>
</feature>
<dbReference type="Pfam" id="PF04055">
    <property type="entry name" value="Radical_SAM"/>
    <property type="match status" value="1"/>
</dbReference>
<dbReference type="SUPFAM" id="SSF102114">
    <property type="entry name" value="Radical SAM enzymes"/>
    <property type="match status" value="1"/>
</dbReference>
<evidence type="ECO:0000259" key="13">
    <source>
        <dbReference type="PROSITE" id="PS51918"/>
    </source>
</evidence>
<keyword evidence="7" id="KW-0808">Transferase</keyword>
<dbReference type="OrthoDB" id="538249at2759"/>
<dbReference type="InParanoid" id="A0A090M6Q6"/>
<dbReference type="GO" id="GO:0030488">
    <property type="term" value="P:tRNA methylation"/>
    <property type="evidence" value="ECO:0007669"/>
    <property type="project" value="InterPro"/>
</dbReference>
<dbReference type="NCBIfam" id="TIGR00048">
    <property type="entry name" value="rRNA_mod_RlmN"/>
    <property type="match status" value="1"/>
</dbReference>
<dbReference type="SFLD" id="SFLDS00029">
    <property type="entry name" value="Radical_SAM"/>
    <property type="match status" value="1"/>
</dbReference>
<evidence type="ECO:0000313" key="14">
    <source>
        <dbReference type="EMBL" id="CEF99920.1"/>
    </source>
</evidence>
<dbReference type="CDD" id="cd01335">
    <property type="entry name" value="Radical_SAM"/>
    <property type="match status" value="1"/>
</dbReference>
<evidence type="ECO:0000313" key="15">
    <source>
        <dbReference type="Proteomes" id="UP000009170"/>
    </source>
</evidence>
<dbReference type="PANTHER" id="PTHR30544:SF9">
    <property type="entry name" value="RADICAL SAM SUPERFAMILY PROTEIN"/>
    <property type="match status" value="1"/>
</dbReference>
<dbReference type="RefSeq" id="XP_003082371.2">
    <property type="nucleotide sequence ID" value="XM_003082323.2"/>
</dbReference>
<dbReference type="STRING" id="70448.A0A090M6Q6"/>
<evidence type="ECO:0000256" key="3">
    <source>
        <dbReference type="ARBA" id="ARBA00022485"/>
    </source>
</evidence>
<gene>
    <name evidence="14" type="ORF">OT_ostta12g02230</name>
</gene>
<keyword evidence="9" id="KW-0479">Metal-binding</keyword>
<evidence type="ECO:0000256" key="10">
    <source>
        <dbReference type="ARBA" id="ARBA00023004"/>
    </source>
</evidence>
<dbReference type="SFLD" id="SFLDG01062">
    <property type="entry name" value="methyltransferase_(Class_A)"/>
    <property type="match status" value="1"/>
</dbReference>
<comment type="cofactor">
    <cofactor evidence="1">
        <name>[4Fe-4S] cluster</name>
        <dbReference type="ChEBI" id="CHEBI:49883"/>
    </cofactor>
</comment>
<dbReference type="InterPro" id="IPR004383">
    <property type="entry name" value="rRNA_lsu_MTrfase_RlmN/Cfr"/>
</dbReference>
<feature type="compositionally biased region" description="Basic and acidic residues" evidence="12">
    <location>
        <begin position="49"/>
        <end position="62"/>
    </location>
</feature>
<dbReference type="PROSITE" id="PS51918">
    <property type="entry name" value="RADICAL_SAM"/>
    <property type="match status" value="1"/>
</dbReference>
<accession>A0A090M6Q6</accession>
<dbReference type="GO" id="GO:0070475">
    <property type="term" value="P:rRNA base methylation"/>
    <property type="evidence" value="ECO:0007669"/>
    <property type="project" value="InterPro"/>
</dbReference>
<protein>
    <submittedName>
        <fullName evidence="14">Radical SAM</fullName>
    </submittedName>
</protein>
<dbReference type="GeneID" id="9836228"/>
<evidence type="ECO:0000256" key="4">
    <source>
        <dbReference type="ARBA" id="ARBA00022490"/>
    </source>
</evidence>
<dbReference type="Gene3D" id="3.20.20.70">
    <property type="entry name" value="Aldolase class I"/>
    <property type="match status" value="1"/>
</dbReference>
<keyword evidence="6" id="KW-0489">Methyltransferase</keyword>
<evidence type="ECO:0000256" key="1">
    <source>
        <dbReference type="ARBA" id="ARBA00001966"/>
    </source>
</evidence>
<evidence type="ECO:0000256" key="7">
    <source>
        <dbReference type="ARBA" id="ARBA00022679"/>
    </source>
</evidence>
<dbReference type="FunFam" id="3.20.20.70:FF:000161">
    <property type="entry name" value="Dual-specificity RNA methyltransferase RlmN"/>
    <property type="match status" value="1"/>
</dbReference>
<keyword evidence="8" id="KW-0949">S-adenosyl-L-methionine</keyword>
<evidence type="ECO:0000256" key="11">
    <source>
        <dbReference type="ARBA" id="ARBA00023014"/>
    </source>
</evidence>
<dbReference type="FunCoup" id="A0A090M6Q6">
    <property type="interactions" value="483"/>
</dbReference>
<evidence type="ECO:0000256" key="9">
    <source>
        <dbReference type="ARBA" id="ARBA00022723"/>
    </source>
</evidence>
<name>A0A090M6Q6_OSTTA</name>
<reference evidence="15" key="1">
    <citation type="journal article" date="2006" name="Proc. Natl. Acad. Sci. U.S.A.">
        <title>Genome analysis of the smallest free-living eukaryote Ostreococcus tauri unveils many unique features.</title>
        <authorList>
            <person name="Derelle E."/>
            <person name="Ferraz C."/>
            <person name="Rombauts S."/>
            <person name="Rouze P."/>
            <person name="Worden A.Z."/>
            <person name="Robbens S."/>
            <person name="Partensky F."/>
            <person name="Degroeve S."/>
            <person name="Echeynie S."/>
            <person name="Cooke R."/>
            <person name="Saeys Y."/>
            <person name="Wuyts J."/>
            <person name="Jabbari K."/>
            <person name="Bowler C."/>
            <person name="Panaud O."/>
            <person name="Piegu B."/>
            <person name="Ball S.G."/>
            <person name="Ral J.-P."/>
            <person name="Bouget F.-Y."/>
            <person name="Piganeau G."/>
            <person name="De Baets B."/>
            <person name="Picard A."/>
            <person name="Delseny M."/>
            <person name="Demaille J."/>
            <person name="Van de Peer Y."/>
            <person name="Moreau H."/>
        </authorList>
    </citation>
    <scope>NUCLEOTIDE SEQUENCE [LARGE SCALE GENOMIC DNA]</scope>
    <source>
        <strain evidence="15">OTTH 0595 / CCAP 157/2 / RCC745</strain>
    </source>
</reference>
<evidence type="ECO:0000256" key="12">
    <source>
        <dbReference type="SAM" id="MobiDB-lite"/>
    </source>
</evidence>
<proteinExistence type="predicted"/>